<dbReference type="AlphaFoldDB" id="A0A132ELD8"/>
<evidence type="ECO:0000313" key="4">
    <source>
        <dbReference type="Proteomes" id="UP000062912"/>
    </source>
</evidence>
<evidence type="ECO:0000313" key="2">
    <source>
        <dbReference type="EMBL" id="KWF36116.1"/>
    </source>
</evidence>
<evidence type="ECO:0000313" key="3">
    <source>
        <dbReference type="EMBL" id="MDR8754402.1"/>
    </source>
</evidence>
<evidence type="ECO:0000313" key="5">
    <source>
        <dbReference type="Proteomes" id="UP001248067"/>
    </source>
</evidence>
<feature type="region of interest" description="Disordered" evidence="1">
    <location>
        <begin position="1"/>
        <end position="41"/>
    </location>
</feature>
<name>A0A132ELD8_9BURK</name>
<protein>
    <submittedName>
        <fullName evidence="2">Uncharacterized protein</fullName>
    </submittedName>
</protein>
<dbReference type="OrthoDB" id="9013282at2"/>
<proteinExistence type="predicted"/>
<dbReference type="RefSeq" id="WP_155640578.1">
    <property type="nucleotide sequence ID" value="NZ_CADFDQ010000010.1"/>
</dbReference>
<feature type="compositionally biased region" description="Basic and acidic residues" evidence="1">
    <location>
        <begin position="10"/>
        <end position="28"/>
    </location>
</feature>
<sequence>MTGYQKRHGVPQDDVHRLGLERGAERVRATAQPGDRPRDANWAWARSGAGYDWMDHAPLFEHRD</sequence>
<reference evidence="3 5" key="2">
    <citation type="submission" date="2019-06" db="EMBL/GenBank/DDBJ databases">
        <title>Evolution of Burkholderia multivorans in the lungs of Cystic Fibrosis patients.</title>
        <authorList>
            <person name="Moreira L.M."/>
        </authorList>
    </citation>
    <scope>NUCLEOTIDE SEQUENCE [LARGE SCALE GENOMIC DNA]</scope>
    <source>
        <strain evidence="3 5">VC13239</strain>
    </source>
</reference>
<accession>A0A132ELD8</accession>
<dbReference type="Proteomes" id="UP000062912">
    <property type="component" value="Unassembled WGS sequence"/>
</dbReference>
<gene>
    <name evidence="3" type="ORF">FEQ00_02825</name>
    <name evidence="2" type="ORF">WT56_07500</name>
</gene>
<dbReference type="EMBL" id="VJSY01000018">
    <property type="protein sequence ID" value="MDR8754402.1"/>
    <property type="molecule type" value="Genomic_DNA"/>
</dbReference>
<organism evidence="2 4">
    <name type="scientific">Burkholderia pseudomultivorans</name>
    <dbReference type="NCBI Taxonomy" id="1207504"/>
    <lineage>
        <taxon>Bacteria</taxon>
        <taxon>Pseudomonadati</taxon>
        <taxon>Pseudomonadota</taxon>
        <taxon>Betaproteobacteria</taxon>
        <taxon>Burkholderiales</taxon>
        <taxon>Burkholderiaceae</taxon>
        <taxon>Burkholderia</taxon>
        <taxon>Burkholderia cepacia complex</taxon>
    </lineage>
</organism>
<comment type="caution">
    <text evidence="2">The sequence shown here is derived from an EMBL/GenBank/DDBJ whole genome shotgun (WGS) entry which is preliminary data.</text>
</comment>
<dbReference type="EMBL" id="LPJR01000006">
    <property type="protein sequence ID" value="KWF36116.1"/>
    <property type="molecule type" value="Genomic_DNA"/>
</dbReference>
<keyword evidence="5" id="KW-1185">Reference proteome</keyword>
<reference evidence="2 4" key="1">
    <citation type="submission" date="2015-11" db="EMBL/GenBank/DDBJ databases">
        <title>Expanding the genomic diversity of Burkholderia species for the development of highly accurate diagnostics.</title>
        <authorList>
            <person name="Sahl J."/>
            <person name="Keim P."/>
            <person name="Wagner D."/>
        </authorList>
    </citation>
    <scope>NUCLEOTIDE SEQUENCE [LARGE SCALE GENOMIC DNA]</scope>
    <source>
        <strain evidence="2 4">MSMB368WGS</strain>
    </source>
</reference>
<dbReference type="Proteomes" id="UP001248067">
    <property type="component" value="Unassembled WGS sequence"/>
</dbReference>
<evidence type="ECO:0000256" key="1">
    <source>
        <dbReference type="SAM" id="MobiDB-lite"/>
    </source>
</evidence>